<keyword evidence="1" id="KW-0472">Membrane</keyword>
<evidence type="ECO:0000313" key="3">
    <source>
        <dbReference type="Proteomes" id="UP001163798"/>
    </source>
</evidence>
<protein>
    <submittedName>
        <fullName evidence="2">Uncharacterized protein</fullName>
    </submittedName>
</protein>
<keyword evidence="1" id="KW-0812">Transmembrane</keyword>
<proteinExistence type="predicted"/>
<organism evidence="2 3">
    <name type="scientific">Lentinula aff. detonsa</name>
    <dbReference type="NCBI Taxonomy" id="2804958"/>
    <lineage>
        <taxon>Eukaryota</taxon>
        <taxon>Fungi</taxon>
        <taxon>Dikarya</taxon>
        <taxon>Basidiomycota</taxon>
        <taxon>Agaricomycotina</taxon>
        <taxon>Agaricomycetes</taxon>
        <taxon>Agaricomycetidae</taxon>
        <taxon>Agaricales</taxon>
        <taxon>Marasmiineae</taxon>
        <taxon>Omphalotaceae</taxon>
        <taxon>Lentinula</taxon>
    </lineage>
</organism>
<sequence>MDLDLKVHVEKKNGNKHLYLLILASSGVYCVFICKVVLETLVLLLHAEIDASYSLSPRHSNFKFFSSSFHFLGVFSTISMAGGSRPGSGALNTPAANAV</sequence>
<keyword evidence="3" id="KW-1185">Reference proteome</keyword>
<comment type="caution">
    <text evidence="2">The sequence shown here is derived from an EMBL/GenBank/DDBJ whole genome shotgun (WGS) entry which is preliminary data.</text>
</comment>
<dbReference type="AlphaFoldDB" id="A0AA38KK67"/>
<name>A0AA38KK67_9AGAR</name>
<accession>A0AA38KK67</accession>
<gene>
    <name evidence="2" type="ORF">GGU10DRAFT_438028</name>
</gene>
<dbReference type="Proteomes" id="UP001163798">
    <property type="component" value="Unassembled WGS sequence"/>
</dbReference>
<evidence type="ECO:0000313" key="2">
    <source>
        <dbReference type="EMBL" id="KAJ3779729.1"/>
    </source>
</evidence>
<reference evidence="2" key="1">
    <citation type="submission" date="2022-08" db="EMBL/GenBank/DDBJ databases">
        <authorList>
            <consortium name="DOE Joint Genome Institute"/>
            <person name="Min B."/>
            <person name="Riley R."/>
            <person name="Sierra-Patev S."/>
            <person name="Naranjo-Ortiz M."/>
            <person name="Looney B."/>
            <person name="Konkel Z."/>
            <person name="Slot J.C."/>
            <person name="Sakamoto Y."/>
            <person name="Steenwyk J.L."/>
            <person name="Rokas A."/>
            <person name="Carro J."/>
            <person name="Camarero S."/>
            <person name="Ferreira P."/>
            <person name="Molpeceres G."/>
            <person name="Ruiz-Duenas F.J."/>
            <person name="Serrano A."/>
            <person name="Henrissat B."/>
            <person name="Drula E."/>
            <person name="Hughes K.W."/>
            <person name="Mata J.L."/>
            <person name="Ishikawa N.K."/>
            <person name="Vargas-Isla R."/>
            <person name="Ushijima S."/>
            <person name="Smith C.A."/>
            <person name="Ahrendt S."/>
            <person name="Andreopoulos W."/>
            <person name="He G."/>
            <person name="Labutti K."/>
            <person name="Lipzen A."/>
            <person name="Ng V."/>
            <person name="Sandor L."/>
            <person name="Barry K."/>
            <person name="Martinez A.T."/>
            <person name="Xiao Y."/>
            <person name="Gibbons J.G."/>
            <person name="Terashima K."/>
            <person name="Hibbett D.S."/>
            <person name="Grigoriev I.V."/>
        </authorList>
    </citation>
    <scope>NUCLEOTIDE SEQUENCE</scope>
    <source>
        <strain evidence="2">TFB10291</strain>
    </source>
</reference>
<keyword evidence="1" id="KW-1133">Transmembrane helix</keyword>
<feature type="transmembrane region" description="Helical" evidence="1">
    <location>
        <begin position="20"/>
        <end position="44"/>
    </location>
</feature>
<dbReference type="EMBL" id="MU794292">
    <property type="protein sequence ID" value="KAJ3779729.1"/>
    <property type="molecule type" value="Genomic_DNA"/>
</dbReference>
<evidence type="ECO:0000256" key="1">
    <source>
        <dbReference type="SAM" id="Phobius"/>
    </source>
</evidence>